<feature type="region of interest" description="Disordered" evidence="1">
    <location>
        <begin position="109"/>
        <end position="149"/>
    </location>
</feature>
<reference evidence="5" key="1">
    <citation type="journal article" date="2019" name="Int. J. Syst. Evol. Microbiol.">
        <title>The Global Catalogue of Microorganisms (GCM) 10K type strain sequencing project: providing services to taxonomists for standard genome sequencing and annotation.</title>
        <authorList>
            <consortium name="The Broad Institute Genomics Platform"/>
            <consortium name="The Broad Institute Genome Sequencing Center for Infectious Disease"/>
            <person name="Wu L."/>
            <person name="Ma J."/>
        </authorList>
    </citation>
    <scope>NUCLEOTIDE SEQUENCE [LARGE SCALE GENOMIC DNA]</scope>
    <source>
        <strain evidence="5">CGMCC 4.7020</strain>
    </source>
</reference>
<dbReference type="SMART" id="SM01043">
    <property type="entry name" value="BTAD"/>
    <property type="match status" value="1"/>
</dbReference>
<organism evidence="4 5">
    <name type="scientific">Streptomyces kaempferi</name>
    <dbReference type="NCBI Taxonomy" id="333725"/>
    <lineage>
        <taxon>Bacteria</taxon>
        <taxon>Bacillati</taxon>
        <taxon>Actinomycetota</taxon>
        <taxon>Actinomycetes</taxon>
        <taxon>Kitasatosporales</taxon>
        <taxon>Streptomycetaceae</taxon>
        <taxon>Streptomyces</taxon>
    </lineage>
</organism>
<feature type="compositionally biased region" description="Basic and acidic residues" evidence="1">
    <location>
        <begin position="813"/>
        <end position="826"/>
    </location>
</feature>
<dbReference type="Proteomes" id="UP001597058">
    <property type="component" value="Unassembled WGS sequence"/>
</dbReference>
<keyword evidence="5" id="KW-1185">Reference proteome</keyword>
<evidence type="ECO:0000313" key="4">
    <source>
        <dbReference type="EMBL" id="MFD1313771.1"/>
    </source>
</evidence>
<name>A0ABW3XY03_9ACTN</name>
<keyword evidence="2" id="KW-0472">Membrane</keyword>
<dbReference type="PANTHER" id="PTHR34700">
    <property type="entry name" value="POTASSIUM BINDING PROTEIN KBP"/>
    <property type="match status" value="1"/>
</dbReference>
<proteinExistence type="predicted"/>
<dbReference type="InterPro" id="IPR018392">
    <property type="entry name" value="LysM"/>
</dbReference>
<keyword evidence="2" id="KW-0812">Transmembrane</keyword>
<feature type="compositionally biased region" description="Low complexity" evidence="1">
    <location>
        <begin position="367"/>
        <end position="387"/>
    </location>
</feature>
<gene>
    <name evidence="4" type="ORF">ACFQ5X_49980</name>
</gene>
<evidence type="ECO:0000259" key="3">
    <source>
        <dbReference type="SMART" id="SM01043"/>
    </source>
</evidence>
<dbReference type="InterPro" id="IPR036779">
    <property type="entry name" value="LysM_dom_sf"/>
</dbReference>
<feature type="region of interest" description="Disordered" evidence="1">
    <location>
        <begin position="793"/>
        <end position="826"/>
    </location>
</feature>
<feature type="compositionally biased region" description="Polar residues" evidence="1">
    <location>
        <begin position="120"/>
        <end position="149"/>
    </location>
</feature>
<dbReference type="Gene3D" id="3.10.350.10">
    <property type="entry name" value="LysM domain"/>
    <property type="match status" value="2"/>
</dbReference>
<protein>
    <recommendedName>
        <fullName evidence="3">Bacterial transcriptional activator domain-containing protein</fullName>
    </recommendedName>
</protein>
<evidence type="ECO:0000256" key="1">
    <source>
        <dbReference type="SAM" id="MobiDB-lite"/>
    </source>
</evidence>
<feature type="region of interest" description="Disordered" evidence="1">
    <location>
        <begin position="728"/>
        <end position="781"/>
    </location>
</feature>
<feature type="non-terminal residue" evidence="4">
    <location>
        <position position="1"/>
    </location>
</feature>
<feature type="compositionally biased region" description="Polar residues" evidence="1">
    <location>
        <begin position="307"/>
        <end position="319"/>
    </location>
</feature>
<evidence type="ECO:0000313" key="5">
    <source>
        <dbReference type="Proteomes" id="UP001597058"/>
    </source>
</evidence>
<dbReference type="InterPro" id="IPR052196">
    <property type="entry name" value="Bact_Kbp"/>
</dbReference>
<feature type="transmembrane region" description="Helical" evidence="2">
    <location>
        <begin position="41"/>
        <end position="65"/>
    </location>
</feature>
<feature type="region of interest" description="Disordered" evidence="1">
    <location>
        <begin position="255"/>
        <end position="395"/>
    </location>
</feature>
<keyword evidence="2" id="KW-1133">Transmembrane helix</keyword>
<feature type="domain" description="Bacterial transcriptional activator" evidence="3">
    <location>
        <begin position="938"/>
        <end position="1079"/>
    </location>
</feature>
<feature type="transmembrane region" description="Helical" evidence="2">
    <location>
        <begin position="86"/>
        <end position="105"/>
    </location>
</feature>
<dbReference type="RefSeq" id="WP_381331373.1">
    <property type="nucleotide sequence ID" value="NZ_JBHTMM010000264.1"/>
</dbReference>
<dbReference type="InterPro" id="IPR005158">
    <property type="entry name" value="BTAD"/>
</dbReference>
<sequence>LVLAATVGGLPLLLAWATPVIWASSHDDLAHLLDRQDTESVLLLVLVAVGWIGWAQFTFCALRELAAQLRGRRWHAPRGLGASQRAAALLVGSILVLLPTGSALASDAHAATTATATHSPGQTSPTPQASPGRQLRPSATDTSATSWSYTVRETRPAESLWSIAERELGDGERWREIADLNEGHAMAGGHVFRSNSFLQPGWRLAMPESTSFQGLRTQADGRKAVIAEKGERITVHSGDSLSKIAEDELGDGGEWPALFDASKGDRQPDGLPAITDPDMIYPGQQVTVPGTRHSPNDPSASRPDDNGTGSTPHSSSRTPYEQKPTDRRKPSDSTVPDADTTSPPTTDHSTAPAPESTSPRTPPTSRPAPSQSTHTPPSPSPETAEPAVPSPPSGQLNLRTVLGAGALLAAAVTAALALRRTLQRRRRKPGETIAIAGEPSAAEAQLAAAAEPSGAARLDAALRTMAHMAERDGRGVPLLRAARLGARSLYVLPDDLAAQAQPPFVAGAAGWWQLDDEAELLDEGKARTIAAPCPALVTVGSTESGDLILADLARLPALLLNGNPVHISEVCTSLALELGMSAWAQDVEIVAVGFGEDLPNLLPNSRIAHMRRPVHALRDLTERLLEVHQMPETAHHPYVVLCATALDDDTAWQFADILGKPQQIPVTLIAPAGTTAGHFPEADILTVSAQTPQRFDSIGVDILVQRLEHAAYQQIVTALAVSGQPADEAQGSWQHVPGEPSATGQAKPIPQKEPPVDDSATSPRSRREPNADGPDTDDDDVVFPALLKASADPTALSLPPASPVTGVGIKSRQRAEGASHDEADPYVAERTRAQTLAHEDSHGPEIRVLGPLDVDGLGRSGHGPRTAQLAALLYFRPGRTADTLCADMDPLSPWSSSTLNARLQGLRRALGNDPDGAPYVPRRRNGDDPYMLADGVRCDWTRFIQLAERALPQGPEGLTDLEEALSLVRGRPFGTQAPAWAEPHQQEMTTRITDVAHTVATHRTQKGLHQDLDAARKAIAIGIDVDETAELLYRDWMIVEWTAGNRPGLHTAITRIQQVAQALDCDLELETEQLMQELLTTTRKAPSP</sequence>
<feature type="compositionally biased region" description="Low complexity" evidence="1">
    <location>
        <begin position="332"/>
        <end position="359"/>
    </location>
</feature>
<feature type="compositionally biased region" description="Low complexity" evidence="1">
    <location>
        <begin position="109"/>
        <end position="119"/>
    </location>
</feature>
<dbReference type="EMBL" id="JBHTMM010000264">
    <property type="protein sequence ID" value="MFD1313771.1"/>
    <property type="molecule type" value="Genomic_DNA"/>
</dbReference>
<comment type="caution">
    <text evidence="4">The sequence shown here is derived from an EMBL/GenBank/DDBJ whole genome shotgun (WGS) entry which is preliminary data.</text>
</comment>
<evidence type="ECO:0000256" key="2">
    <source>
        <dbReference type="SAM" id="Phobius"/>
    </source>
</evidence>
<dbReference type="CDD" id="cd00118">
    <property type="entry name" value="LysM"/>
    <property type="match status" value="1"/>
</dbReference>
<dbReference type="PANTHER" id="PTHR34700:SF4">
    <property type="entry name" value="PHAGE-LIKE ELEMENT PBSX PROTEIN XKDP"/>
    <property type="match status" value="1"/>
</dbReference>
<accession>A0ABW3XY03</accession>